<dbReference type="AlphaFoldDB" id="A0A3Q0ISR3"/>
<dbReference type="GO" id="GO:0005634">
    <property type="term" value="C:nucleus"/>
    <property type="evidence" value="ECO:0007669"/>
    <property type="project" value="UniProtKB-UniRule"/>
</dbReference>
<feature type="domain" description="HMG box" evidence="3">
    <location>
        <begin position="80"/>
        <end position="146"/>
    </location>
</feature>
<dbReference type="Pfam" id="PF00505">
    <property type="entry name" value="HMG_box"/>
    <property type="match status" value="1"/>
</dbReference>
<feature type="compositionally biased region" description="Basic and acidic residues" evidence="2">
    <location>
        <begin position="224"/>
        <end position="236"/>
    </location>
</feature>
<dbReference type="PROSITE" id="PS50118">
    <property type="entry name" value="HMG_BOX_2"/>
    <property type="match status" value="1"/>
</dbReference>
<organism evidence="4 5">
    <name type="scientific">Diaphorina citri</name>
    <name type="common">Asian citrus psyllid</name>
    <dbReference type="NCBI Taxonomy" id="121845"/>
    <lineage>
        <taxon>Eukaryota</taxon>
        <taxon>Metazoa</taxon>
        <taxon>Ecdysozoa</taxon>
        <taxon>Arthropoda</taxon>
        <taxon>Hexapoda</taxon>
        <taxon>Insecta</taxon>
        <taxon>Pterygota</taxon>
        <taxon>Neoptera</taxon>
        <taxon>Paraneoptera</taxon>
        <taxon>Hemiptera</taxon>
        <taxon>Sternorrhyncha</taxon>
        <taxon>Psylloidea</taxon>
        <taxon>Psyllidae</taxon>
        <taxon>Diaphorininae</taxon>
        <taxon>Diaphorina</taxon>
    </lineage>
</organism>
<dbReference type="Gene3D" id="1.10.30.10">
    <property type="entry name" value="High mobility group box domain"/>
    <property type="match status" value="1"/>
</dbReference>
<dbReference type="KEGG" id="dci:113467373"/>
<feature type="region of interest" description="Disordered" evidence="2">
    <location>
        <begin position="130"/>
        <end position="244"/>
    </location>
</feature>
<dbReference type="GO" id="GO:0003677">
    <property type="term" value="F:DNA binding"/>
    <property type="evidence" value="ECO:0007669"/>
    <property type="project" value="UniProtKB-UniRule"/>
</dbReference>
<evidence type="ECO:0000313" key="4">
    <source>
        <dbReference type="Proteomes" id="UP000079169"/>
    </source>
</evidence>
<dbReference type="PaxDb" id="121845-A0A3Q0ISR3"/>
<accession>A0A3Q0ISR3</accession>
<dbReference type="Proteomes" id="UP000079169">
    <property type="component" value="Unplaced"/>
</dbReference>
<dbReference type="SMART" id="SM00398">
    <property type="entry name" value="HMG"/>
    <property type="match status" value="1"/>
</dbReference>
<proteinExistence type="predicted"/>
<dbReference type="InterPro" id="IPR009071">
    <property type="entry name" value="HMG_box_dom"/>
</dbReference>
<name>A0A3Q0ISR3_DIACI</name>
<dbReference type="GeneID" id="113467373"/>
<keyword evidence="1" id="KW-0238">DNA-binding</keyword>
<feature type="DNA-binding region" description="HMG box" evidence="1">
    <location>
        <begin position="80"/>
        <end position="146"/>
    </location>
</feature>
<reference evidence="5" key="1">
    <citation type="submission" date="2025-08" db="UniProtKB">
        <authorList>
            <consortium name="RefSeq"/>
        </authorList>
    </citation>
    <scope>IDENTIFICATION</scope>
</reference>
<feature type="compositionally biased region" description="Basic residues" evidence="2">
    <location>
        <begin position="145"/>
        <end position="156"/>
    </location>
</feature>
<sequence length="244" mass="28049">MCVFSETCSTSRVSQTSVVPDNDVDTVPDNGMHVRCDGSPASCRTAGDSVYFTAAESLGAPSDVYLDSISCESDHSRSRTKYYRNPYLNFYVPLFRQSAYRGLSAAKVAKEAGDIWSTLSEEDKRPYYKMAARAKRSARSDSRRLKDRKTRSRRSRYYSSDSQTLSSNGSSIESRRLRKKRKLATRSKSEKRSKIDDKITRRRNDTDSSNSRYDANRSKRKMESKRYEESEEETKKPRIKRGRI</sequence>
<gene>
    <name evidence="5" type="primary">LOC113467373</name>
</gene>
<dbReference type="RefSeq" id="XP_026679309.1">
    <property type="nucleotide sequence ID" value="XM_026823508.1"/>
</dbReference>
<evidence type="ECO:0000259" key="3">
    <source>
        <dbReference type="PROSITE" id="PS50118"/>
    </source>
</evidence>
<keyword evidence="1" id="KW-0539">Nucleus</keyword>
<evidence type="ECO:0000313" key="5">
    <source>
        <dbReference type="RefSeq" id="XP_026679309.1"/>
    </source>
</evidence>
<evidence type="ECO:0000256" key="1">
    <source>
        <dbReference type="PROSITE-ProRule" id="PRU00267"/>
    </source>
</evidence>
<dbReference type="SUPFAM" id="SSF47095">
    <property type="entry name" value="HMG-box"/>
    <property type="match status" value="1"/>
</dbReference>
<keyword evidence="4" id="KW-1185">Reference proteome</keyword>
<dbReference type="InterPro" id="IPR036910">
    <property type="entry name" value="HMG_box_dom_sf"/>
</dbReference>
<feature type="compositionally biased region" description="Basic residues" evidence="2">
    <location>
        <begin position="176"/>
        <end position="186"/>
    </location>
</feature>
<protein>
    <submittedName>
        <fullName evidence="5">Uncharacterized protein LOC113467373</fullName>
    </submittedName>
</protein>
<evidence type="ECO:0000256" key="2">
    <source>
        <dbReference type="SAM" id="MobiDB-lite"/>
    </source>
</evidence>
<feature type="compositionally biased region" description="Basic and acidic residues" evidence="2">
    <location>
        <begin position="187"/>
        <end position="206"/>
    </location>
</feature>